<dbReference type="Proteomes" id="UP001295684">
    <property type="component" value="Unassembled WGS sequence"/>
</dbReference>
<dbReference type="EMBL" id="CAMPGE010000389">
    <property type="protein sequence ID" value="CAI2359134.1"/>
    <property type="molecule type" value="Genomic_DNA"/>
</dbReference>
<evidence type="ECO:0000256" key="1">
    <source>
        <dbReference type="SAM" id="MobiDB-lite"/>
    </source>
</evidence>
<gene>
    <name evidence="2" type="ORF">ECRASSUSDP1_LOCUS419</name>
</gene>
<dbReference type="AlphaFoldDB" id="A0AAD1U4Z8"/>
<proteinExistence type="predicted"/>
<protein>
    <submittedName>
        <fullName evidence="2">Uncharacterized protein</fullName>
    </submittedName>
</protein>
<comment type="caution">
    <text evidence="2">The sequence shown here is derived from an EMBL/GenBank/DDBJ whole genome shotgun (WGS) entry which is preliminary data.</text>
</comment>
<feature type="compositionally biased region" description="Low complexity" evidence="1">
    <location>
        <begin position="26"/>
        <end position="51"/>
    </location>
</feature>
<organism evidence="2 3">
    <name type="scientific">Euplotes crassus</name>
    <dbReference type="NCBI Taxonomy" id="5936"/>
    <lineage>
        <taxon>Eukaryota</taxon>
        <taxon>Sar</taxon>
        <taxon>Alveolata</taxon>
        <taxon>Ciliophora</taxon>
        <taxon>Intramacronucleata</taxon>
        <taxon>Spirotrichea</taxon>
        <taxon>Hypotrichia</taxon>
        <taxon>Euplotida</taxon>
        <taxon>Euplotidae</taxon>
        <taxon>Moneuplotes</taxon>
    </lineage>
</organism>
<evidence type="ECO:0000313" key="2">
    <source>
        <dbReference type="EMBL" id="CAI2359134.1"/>
    </source>
</evidence>
<sequence>MSEDDLSPRRLTKRPPYNPYSKIQFPPSSTPSTTSLPNHSSSTPTGTPTPSVNILCNSRKLQRKLDYYITPYNNSVLYEPYMTFDDAVIFDNKISTKRIFQRSLNLTGHCLKRLFYQNLILNKKRPENAKKHLKSIRRSNTSFKMLKKKPKIRSQRSYSCVPCEDKPQDEPEKCSISIDFSIDSKGSRQKIIKIEQKPIKTTFK</sequence>
<evidence type="ECO:0000313" key="3">
    <source>
        <dbReference type="Proteomes" id="UP001295684"/>
    </source>
</evidence>
<reference evidence="2" key="1">
    <citation type="submission" date="2023-07" db="EMBL/GenBank/DDBJ databases">
        <authorList>
            <consortium name="AG Swart"/>
            <person name="Singh M."/>
            <person name="Singh A."/>
            <person name="Seah K."/>
            <person name="Emmerich C."/>
        </authorList>
    </citation>
    <scope>NUCLEOTIDE SEQUENCE</scope>
    <source>
        <strain evidence="2">DP1</strain>
    </source>
</reference>
<feature type="region of interest" description="Disordered" evidence="1">
    <location>
        <begin position="1"/>
        <end position="53"/>
    </location>
</feature>
<accession>A0AAD1U4Z8</accession>
<keyword evidence="3" id="KW-1185">Reference proteome</keyword>
<name>A0AAD1U4Z8_EUPCR</name>